<dbReference type="Pfam" id="PF01244">
    <property type="entry name" value="Peptidase_M19"/>
    <property type="match status" value="1"/>
</dbReference>
<evidence type="ECO:0000313" key="3">
    <source>
        <dbReference type="Proteomes" id="UP000276254"/>
    </source>
</evidence>
<dbReference type="KEGG" id="spha:D3Y57_12130"/>
<dbReference type="PROSITE" id="PS51365">
    <property type="entry name" value="RENAL_DIPEPTIDASE_2"/>
    <property type="match status" value="1"/>
</dbReference>
<feature type="chain" id="PRO_5019838308" evidence="1">
    <location>
        <begin position="22"/>
        <end position="422"/>
    </location>
</feature>
<dbReference type="PANTHER" id="PTHR10443">
    <property type="entry name" value="MICROSOMAL DIPEPTIDASE"/>
    <property type="match status" value="1"/>
</dbReference>
<dbReference type="CDD" id="cd01301">
    <property type="entry name" value="rDP_like"/>
    <property type="match status" value="1"/>
</dbReference>
<dbReference type="GO" id="GO:0006508">
    <property type="term" value="P:proteolysis"/>
    <property type="evidence" value="ECO:0007669"/>
    <property type="project" value="InterPro"/>
</dbReference>
<accession>A0A494TAV5</accession>
<dbReference type="GO" id="GO:0070573">
    <property type="term" value="F:metallodipeptidase activity"/>
    <property type="evidence" value="ECO:0007669"/>
    <property type="project" value="InterPro"/>
</dbReference>
<name>A0A494TAV5_SPHPE</name>
<proteinExistence type="predicted"/>
<dbReference type="Proteomes" id="UP000276254">
    <property type="component" value="Chromosome"/>
</dbReference>
<evidence type="ECO:0000313" key="2">
    <source>
        <dbReference type="EMBL" id="AYJ86579.1"/>
    </source>
</evidence>
<evidence type="ECO:0000256" key="1">
    <source>
        <dbReference type="SAM" id="SignalP"/>
    </source>
</evidence>
<keyword evidence="1" id="KW-0732">Signal</keyword>
<dbReference type="RefSeq" id="WP_121153204.1">
    <property type="nucleotide sequence ID" value="NZ_CP032829.1"/>
</dbReference>
<dbReference type="OrthoDB" id="9804920at2"/>
<dbReference type="SUPFAM" id="SSF51556">
    <property type="entry name" value="Metallo-dependent hydrolases"/>
    <property type="match status" value="1"/>
</dbReference>
<dbReference type="InterPro" id="IPR032466">
    <property type="entry name" value="Metal_Hydrolase"/>
</dbReference>
<organism evidence="2 3">
    <name type="scientific">Sphingomonas paeninsulae</name>
    <dbReference type="NCBI Taxonomy" id="2319844"/>
    <lineage>
        <taxon>Bacteria</taxon>
        <taxon>Pseudomonadati</taxon>
        <taxon>Pseudomonadota</taxon>
        <taxon>Alphaproteobacteria</taxon>
        <taxon>Sphingomonadales</taxon>
        <taxon>Sphingomonadaceae</taxon>
        <taxon>Sphingomonas</taxon>
    </lineage>
</organism>
<gene>
    <name evidence="2" type="ORF">D3Y57_12130</name>
</gene>
<dbReference type="InterPro" id="IPR008257">
    <property type="entry name" value="Pept_M19"/>
</dbReference>
<protein>
    <submittedName>
        <fullName evidence="2">Membrane dipeptidase</fullName>
    </submittedName>
</protein>
<keyword evidence="3" id="KW-1185">Reference proteome</keyword>
<dbReference type="Gene3D" id="3.20.20.140">
    <property type="entry name" value="Metal-dependent hydrolases"/>
    <property type="match status" value="1"/>
</dbReference>
<dbReference type="AlphaFoldDB" id="A0A494TAV5"/>
<sequence length="422" mass="45691">MEIHKKSLIATLLALAPVALSAQTIDRTTQLRIDRVLKATPLIDGHNDLPWELRNRYGSRIETTDITQRSDKLPTPLMTDMARLHAGHVGGQFWSVYIPATVTGPAAIQMTIEQIDIVHRLAARYPRDLEMAYTAADIVRIHKTGRVASLIGIEGGHQIGNNLAALRQFYALGARYMTLAHFLNNDWADSATDDPVHHGLTDFGKQVVREMNRIGMMVDLSHVSPETMKAALAATSAPVLFSHSDARALNDYPRNVPDDVLKLVAANGGVVMVNFYPSHLSPAYTTWSSDRAGETARAKALYTGQPERSKAAAAGWTLAHPAPPVTIAAVADHIDYIVKLAGIDHVGIGGDLDGIEATIPGLNGVDGYPNLFAELIRRGWSNANLGKLAGGNLLRVMRRVEAVAAAARGTPPEFTETKTMTD</sequence>
<feature type="signal peptide" evidence="1">
    <location>
        <begin position="1"/>
        <end position="21"/>
    </location>
</feature>
<dbReference type="EMBL" id="CP032829">
    <property type="protein sequence ID" value="AYJ86579.1"/>
    <property type="molecule type" value="Genomic_DNA"/>
</dbReference>
<dbReference type="PANTHER" id="PTHR10443:SF12">
    <property type="entry name" value="DIPEPTIDASE"/>
    <property type="match status" value="1"/>
</dbReference>
<reference evidence="2 3" key="1">
    <citation type="submission" date="2018-09" db="EMBL/GenBank/DDBJ databases">
        <title>Sphingomonas peninsula sp. nov., isolated from fildes peninsula, Antarctic soil.</title>
        <authorList>
            <person name="Yingchao G."/>
        </authorList>
    </citation>
    <scope>NUCLEOTIDE SEQUENCE [LARGE SCALE GENOMIC DNA]</scope>
    <source>
        <strain evidence="2 3">YZ-8</strain>
    </source>
</reference>